<evidence type="ECO:0000313" key="1">
    <source>
        <dbReference type="EMBL" id="EFZ37357.1"/>
    </source>
</evidence>
<evidence type="ECO:0000313" key="2">
    <source>
        <dbReference type="Proteomes" id="UP000005580"/>
    </source>
</evidence>
<keyword evidence="2" id="KW-1185">Reference proteome</keyword>
<protein>
    <submittedName>
        <fullName evidence="1">Uncharacterized protein</fullName>
    </submittedName>
</protein>
<dbReference type="EMBL" id="AEPE02000003">
    <property type="protein sequence ID" value="EFZ37357.1"/>
    <property type="molecule type" value="Genomic_DNA"/>
</dbReference>
<dbReference type="Proteomes" id="UP000005580">
    <property type="component" value="Unassembled WGS sequence"/>
</dbReference>
<dbReference type="HOGENOM" id="CLU_3156357_0_0_10"/>
<name>E7RNR4_9BACT</name>
<gene>
    <name evidence="1" type="ORF">HMPREF0663_10815</name>
</gene>
<organism evidence="1 2">
    <name type="scientific">Hoylesella oralis ATCC 33269</name>
    <dbReference type="NCBI Taxonomy" id="873533"/>
    <lineage>
        <taxon>Bacteria</taxon>
        <taxon>Pseudomonadati</taxon>
        <taxon>Bacteroidota</taxon>
        <taxon>Bacteroidia</taxon>
        <taxon>Bacteroidales</taxon>
        <taxon>Prevotellaceae</taxon>
        <taxon>Hoylesella</taxon>
    </lineage>
</organism>
<dbReference type="AlphaFoldDB" id="E7RNR4"/>
<comment type="caution">
    <text evidence="1">The sequence shown here is derived from an EMBL/GenBank/DDBJ whole genome shotgun (WGS) entry which is preliminary data.</text>
</comment>
<accession>E7RNR4</accession>
<sequence>MDVFTSFGSFMAYPVFYGPLSLKSQRAILRLLHLFLKSAVIIVKVTEI</sequence>
<proteinExistence type="predicted"/>
<reference evidence="1" key="1">
    <citation type="submission" date="2011-01" db="EMBL/GenBank/DDBJ databases">
        <authorList>
            <person name="Muzny D."/>
            <person name="Qin X."/>
            <person name="Buhay C."/>
            <person name="Dugan-Rocha S."/>
            <person name="Ding Y."/>
            <person name="Chen G."/>
            <person name="Hawes A."/>
            <person name="Holder M."/>
            <person name="Jhangiani S."/>
            <person name="Johnson A."/>
            <person name="Khan Z."/>
            <person name="Li Z."/>
            <person name="Liu W."/>
            <person name="Liu X."/>
            <person name="Perez L."/>
            <person name="Shen H."/>
            <person name="Wang Q."/>
            <person name="Watt J."/>
            <person name="Xi L."/>
            <person name="Xin Y."/>
            <person name="Zhou J."/>
            <person name="Deng J."/>
            <person name="Jiang H."/>
            <person name="Liu Y."/>
            <person name="Qu J."/>
            <person name="Song X.-Z."/>
            <person name="Zhang L."/>
            <person name="Villasana D."/>
            <person name="Johnson A."/>
            <person name="Liu J."/>
            <person name="Liyanage D."/>
            <person name="Lorensuhewa L."/>
            <person name="Robinson T."/>
            <person name="Song A."/>
            <person name="Song B.-B."/>
            <person name="Dinh H."/>
            <person name="Thornton R."/>
            <person name="Coyle M."/>
            <person name="Francisco L."/>
            <person name="Jackson L."/>
            <person name="Javaid M."/>
            <person name="Korchina V."/>
            <person name="Kovar C."/>
            <person name="Mata R."/>
            <person name="Mathew T."/>
            <person name="Ngo R."/>
            <person name="Nguyen L."/>
            <person name="Nguyen N."/>
            <person name="Okwuonu G."/>
            <person name="Ongeri F."/>
            <person name="Pham C."/>
            <person name="Simmons D."/>
            <person name="Wilczek-Boney K."/>
            <person name="Hale W."/>
            <person name="Jakkamsetti A."/>
            <person name="Pham P."/>
            <person name="Ruth R."/>
            <person name="San Lucas F."/>
            <person name="Warren J."/>
            <person name="Zhang J."/>
            <person name="Zhao Z."/>
            <person name="Zhou C."/>
            <person name="Zhu D."/>
            <person name="Lee S."/>
            <person name="Bess C."/>
            <person name="Blankenburg K."/>
            <person name="Forbes L."/>
            <person name="Fu Q."/>
            <person name="Gubbala S."/>
            <person name="Hirani K."/>
            <person name="Jayaseelan J.C."/>
            <person name="Lara F."/>
            <person name="Munidasa M."/>
            <person name="Palculict T."/>
            <person name="Patil S."/>
            <person name="Pu L.-L."/>
            <person name="Saada N."/>
            <person name="Tang L."/>
            <person name="Weissenberger G."/>
            <person name="Zhu Y."/>
            <person name="Hemphill L."/>
            <person name="Shang Y."/>
            <person name="Youmans B."/>
            <person name="Ayvaz T."/>
            <person name="Ross M."/>
            <person name="Santibanez J."/>
            <person name="Aqrawi P."/>
            <person name="Gross S."/>
            <person name="Joshi V."/>
            <person name="Fowler G."/>
            <person name="Nazareth L."/>
            <person name="Reid J."/>
            <person name="Worley K."/>
            <person name="Petrosino J."/>
            <person name="Highlander S."/>
            <person name="Gibbs R."/>
        </authorList>
    </citation>
    <scope>NUCLEOTIDE SEQUENCE [LARGE SCALE GENOMIC DNA]</scope>
    <source>
        <strain evidence="1">ATCC 33269</strain>
    </source>
</reference>